<proteinExistence type="predicted"/>
<dbReference type="EMBL" id="DF843275">
    <property type="protein sequence ID" value="GAT47253.1"/>
    <property type="molecule type" value="Genomic_DNA"/>
</dbReference>
<reference evidence="1" key="1">
    <citation type="submission" date="2014-09" db="EMBL/GenBank/DDBJ databases">
        <title>Genome sequence of the luminous mushroom Mycena chlorophos for searching fungal bioluminescence genes.</title>
        <authorList>
            <person name="Tanaka Y."/>
            <person name="Kasuga D."/>
            <person name="Oba Y."/>
            <person name="Hase S."/>
            <person name="Sato K."/>
            <person name="Oba Y."/>
            <person name="Sakakibara Y."/>
        </authorList>
    </citation>
    <scope>NUCLEOTIDE SEQUENCE</scope>
</reference>
<sequence>MLLPPAIAAAALANYMQGLRDVVANGVATPPLHPQQATRFQNLVDAATTSENEAEQHSLASTANQRAIAANRVAYTEFRRMLRAAQAHEDDQDLVRVDAFDRAEQADRESRAASLRRKSARQKLREMAWLDGLGPCKSRRILIWTTAAKAERRRNRLRLMQLHTLHRARCDGEKAHARSMRVWRTCGEAASQCLAMHEVFKQVRQALLALDVAHGELLTEGARFSAAHVGAVHRWMNSMVQAAALVD</sequence>
<organism evidence="1 2">
    <name type="scientific">Mycena chlorophos</name>
    <name type="common">Agaric fungus</name>
    <name type="synonym">Agaricus chlorophos</name>
    <dbReference type="NCBI Taxonomy" id="658473"/>
    <lineage>
        <taxon>Eukaryota</taxon>
        <taxon>Fungi</taxon>
        <taxon>Dikarya</taxon>
        <taxon>Basidiomycota</taxon>
        <taxon>Agaricomycotina</taxon>
        <taxon>Agaricomycetes</taxon>
        <taxon>Agaricomycetidae</taxon>
        <taxon>Agaricales</taxon>
        <taxon>Marasmiineae</taxon>
        <taxon>Mycenaceae</taxon>
        <taxon>Mycena</taxon>
    </lineage>
</organism>
<accession>A0ABQ0L869</accession>
<protein>
    <submittedName>
        <fullName evidence="1">Uncharacterized protein</fullName>
    </submittedName>
</protein>
<evidence type="ECO:0000313" key="1">
    <source>
        <dbReference type="EMBL" id="GAT47253.1"/>
    </source>
</evidence>
<gene>
    <name evidence="1" type="ORF">MCHLO_04718</name>
</gene>
<name>A0ABQ0L869_MYCCL</name>
<evidence type="ECO:0000313" key="2">
    <source>
        <dbReference type="Proteomes" id="UP000815677"/>
    </source>
</evidence>
<keyword evidence="2" id="KW-1185">Reference proteome</keyword>
<dbReference type="Proteomes" id="UP000815677">
    <property type="component" value="Unassembled WGS sequence"/>
</dbReference>